<feature type="region of interest" description="Disordered" evidence="1">
    <location>
        <begin position="1"/>
        <end position="57"/>
    </location>
</feature>
<gene>
    <name evidence="2" type="primary">P0605H02.28</name>
</gene>
<organism evidence="2 3">
    <name type="scientific">Oryza sativa subsp. japonica</name>
    <name type="common">Rice</name>
    <dbReference type="NCBI Taxonomy" id="39947"/>
    <lineage>
        <taxon>Eukaryota</taxon>
        <taxon>Viridiplantae</taxon>
        <taxon>Streptophyta</taxon>
        <taxon>Embryophyta</taxon>
        <taxon>Tracheophyta</taxon>
        <taxon>Spermatophyta</taxon>
        <taxon>Magnoliopsida</taxon>
        <taxon>Liliopsida</taxon>
        <taxon>Poales</taxon>
        <taxon>Poaceae</taxon>
        <taxon>BOP clade</taxon>
        <taxon>Oryzoideae</taxon>
        <taxon>Oryzeae</taxon>
        <taxon>Oryzinae</taxon>
        <taxon>Oryza</taxon>
        <taxon>Oryza sativa</taxon>
    </lineage>
</organism>
<evidence type="ECO:0000313" key="2">
    <source>
        <dbReference type="EMBL" id="BAD09666.1"/>
    </source>
</evidence>
<dbReference type="Proteomes" id="UP000000763">
    <property type="component" value="Chromosome 8"/>
</dbReference>
<sequence length="57" mass="6176">MVGARSVEAPDPHLRARARDPSRPSPSGDRDGAACASGGGKWTASNEEHCRRRQSMW</sequence>
<reference evidence="3" key="2">
    <citation type="journal article" date="2008" name="Nucleic Acids Res.">
        <title>The rice annotation project database (RAP-DB): 2008 update.</title>
        <authorList>
            <consortium name="The rice annotation project (RAP)"/>
        </authorList>
    </citation>
    <scope>GENOME REANNOTATION</scope>
    <source>
        <strain evidence="3">cv. Nipponbare</strain>
    </source>
</reference>
<accession>Q6ZBQ0</accession>
<proteinExistence type="predicted"/>
<evidence type="ECO:0000256" key="1">
    <source>
        <dbReference type="SAM" id="MobiDB-lite"/>
    </source>
</evidence>
<name>Q6ZBQ0_ORYSJ</name>
<dbReference type="EMBL" id="AP004620">
    <property type="protein sequence ID" value="BAD09666.1"/>
    <property type="molecule type" value="Genomic_DNA"/>
</dbReference>
<feature type="compositionally biased region" description="Basic and acidic residues" evidence="1">
    <location>
        <begin position="8"/>
        <end position="32"/>
    </location>
</feature>
<reference evidence="3" key="1">
    <citation type="journal article" date="2005" name="Nature">
        <title>The map-based sequence of the rice genome.</title>
        <authorList>
            <consortium name="International rice genome sequencing project (IRGSP)"/>
            <person name="Matsumoto T."/>
            <person name="Wu J."/>
            <person name="Kanamori H."/>
            <person name="Katayose Y."/>
            <person name="Fujisawa M."/>
            <person name="Namiki N."/>
            <person name="Mizuno H."/>
            <person name="Yamamoto K."/>
            <person name="Antonio B.A."/>
            <person name="Baba T."/>
            <person name="Sakata K."/>
            <person name="Nagamura Y."/>
            <person name="Aoki H."/>
            <person name="Arikawa K."/>
            <person name="Arita K."/>
            <person name="Bito T."/>
            <person name="Chiden Y."/>
            <person name="Fujitsuka N."/>
            <person name="Fukunaka R."/>
            <person name="Hamada M."/>
            <person name="Harada C."/>
            <person name="Hayashi A."/>
            <person name="Hijishita S."/>
            <person name="Honda M."/>
            <person name="Hosokawa S."/>
            <person name="Ichikawa Y."/>
            <person name="Idonuma A."/>
            <person name="Iijima M."/>
            <person name="Ikeda M."/>
            <person name="Ikeno M."/>
            <person name="Ito K."/>
            <person name="Ito S."/>
            <person name="Ito T."/>
            <person name="Ito Y."/>
            <person name="Ito Y."/>
            <person name="Iwabuchi A."/>
            <person name="Kamiya K."/>
            <person name="Karasawa W."/>
            <person name="Kurita K."/>
            <person name="Katagiri S."/>
            <person name="Kikuta A."/>
            <person name="Kobayashi H."/>
            <person name="Kobayashi N."/>
            <person name="Machita K."/>
            <person name="Maehara T."/>
            <person name="Masukawa M."/>
            <person name="Mizubayashi T."/>
            <person name="Mukai Y."/>
            <person name="Nagasaki H."/>
            <person name="Nagata Y."/>
            <person name="Naito S."/>
            <person name="Nakashima M."/>
            <person name="Nakama Y."/>
            <person name="Nakamichi Y."/>
            <person name="Nakamura M."/>
            <person name="Meguro A."/>
            <person name="Negishi M."/>
            <person name="Ohta I."/>
            <person name="Ohta T."/>
            <person name="Okamoto M."/>
            <person name="Ono N."/>
            <person name="Saji S."/>
            <person name="Sakaguchi M."/>
            <person name="Sakai K."/>
            <person name="Shibata M."/>
            <person name="Shimokawa T."/>
            <person name="Song J."/>
            <person name="Takazaki Y."/>
            <person name="Terasawa K."/>
            <person name="Tsugane M."/>
            <person name="Tsuji K."/>
            <person name="Ueda S."/>
            <person name="Waki K."/>
            <person name="Yamagata H."/>
            <person name="Yamamoto M."/>
            <person name="Yamamoto S."/>
            <person name="Yamane H."/>
            <person name="Yoshiki S."/>
            <person name="Yoshihara R."/>
            <person name="Yukawa K."/>
            <person name="Zhong H."/>
            <person name="Yano M."/>
            <person name="Yuan Q."/>
            <person name="Ouyang S."/>
            <person name="Liu J."/>
            <person name="Jones K.M."/>
            <person name="Gansberger K."/>
            <person name="Moffat K."/>
            <person name="Hill J."/>
            <person name="Bera J."/>
            <person name="Fadrosh D."/>
            <person name="Jin S."/>
            <person name="Johri S."/>
            <person name="Kim M."/>
            <person name="Overton L."/>
            <person name="Reardon M."/>
            <person name="Tsitrin T."/>
            <person name="Vuong H."/>
            <person name="Weaver B."/>
            <person name="Ciecko A."/>
            <person name="Tallon L."/>
            <person name="Jackson J."/>
            <person name="Pai G."/>
            <person name="Aken S.V."/>
            <person name="Utterback T."/>
            <person name="Reidmuller S."/>
            <person name="Feldblyum T."/>
            <person name="Hsiao J."/>
            <person name="Zismann V."/>
            <person name="Iobst S."/>
            <person name="de Vazeille A.R."/>
            <person name="Buell C.R."/>
            <person name="Ying K."/>
            <person name="Li Y."/>
            <person name="Lu T."/>
            <person name="Huang Y."/>
            <person name="Zhao Q."/>
            <person name="Feng Q."/>
            <person name="Zhang L."/>
            <person name="Zhu J."/>
            <person name="Weng Q."/>
            <person name="Mu J."/>
            <person name="Lu Y."/>
            <person name="Fan D."/>
            <person name="Liu Y."/>
            <person name="Guan J."/>
            <person name="Zhang Y."/>
            <person name="Yu S."/>
            <person name="Liu X."/>
            <person name="Zhang Y."/>
            <person name="Hong G."/>
            <person name="Han B."/>
            <person name="Choisne N."/>
            <person name="Demange N."/>
            <person name="Orjeda G."/>
            <person name="Samain S."/>
            <person name="Cattolico L."/>
            <person name="Pelletier E."/>
            <person name="Couloux A."/>
            <person name="Segurens B."/>
            <person name="Wincker P."/>
            <person name="D'Hont A."/>
            <person name="Scarpelli C."/>
            <person name="Weissenbach J."/>
            <person name="Salanoubat M."/>
            <person name="Quetier F."/>
            <person name="Yu Y."/>
            <person name="Kim H.R."/>
            <person name="Rambo T."/>
            <person name="Currie J."/>
            <person name="Collura K."/>
            <person name="Luo M."/>
            <person name="Yang T."/>
            <person name="Ammiraju J.S.S."/>
            <person name="Engler F."/>
            <person name="Soderlund C."/>
            <person name="Wing R.A."/>
            <person name="Palmer L.E."/>
            <person name="de la Bastide M."/>
            <person name="Spiegel L."/>
            <person name="Nascimento L."/>
            <person name="Zutavern T."/>
            <person name="O'Shaughnessy A."/>
            <person name="Dike S."/>
            <person name="Dedhia N."/>
            <person name="Preston R."/>
            <person name="Balija V."/>
            <person name="McCombie W.R."/>
            <person name="Chow T."/>
            <person name="Chen H."/>
            <person name="Chung M."/>
            <person name="Chen C."/>
            <person name="Shaw J."/>
            <person name="Wu H."/>
            <person name="Hsiao K."/>
            <person name="Chao Y."/>
            <person name="Chu M."/>
            <person name="Cheng C."/>
            <person name="Hour A."/>
            <person name="Lee P."/>
            <person name="Lin S."/>
            <person name="Lin Y."/>
            <person name="Liou J."/>
            <person name="Liu S."/>
            <person name="Hsing Y."/>
            <person name="Raghuvanshi S."/>
            <person name="Mohanty A."/>
            <person name="Bharti A.K."/>
            <person name="Gaur A."/>
            <person name="Gupta V."/>
            <person name="Kumar D."/>
            <person name="Ravi V."/>
            <person name="Vij S."/>
            <person name="Kapur A."/>
            <person name="Khurana P."/>
            <person name="Khurana P."/>
            <person name="Khurana J.P."/>
            <person name="Tyagi A.K."/>
            <person name="Gaikwad K."/>
            <person name="Singh A."/>
            <person name="Dalal V."/>
            <person name="Srivastava S."/>
            <person name="Dixit A."/>
            <person name="Pal A.K."/>
            <person name="Ghazi I.A."/>
            <person name="Yadav M."/>
            <person name="Pandit A."/>
            <person name="Bhargava A."/>
            <person name="Sureshbabu K."/>
            <person name="Batra K."/>
            <person name="Sharma T.R."/>
            <person name="Mohapatra T."/>
            <person name="Singh N.K."/>
            <person name="Messing J."/>
            <person name="Nelson A.B."/>
            <person name="Fuks G."/>
            <person name="Kavchok S."/>
            <person name="Keizer G."/>
            <person name="Linton E."/>
            <person name="Llaca V."/>
            <person name="Song R."/>
            <person name="Tanyolac B."/>
            <person name="Young S."/>
            <person name="Ho-Il K."/>
            <person name="Hahn J.H."/>
            <person name="Sangsakoo G."/>
            <person name="Vanavichit A."/>
            <person name="de Mattos Luiz.A.T."/>
            <person name="Zimmer P.D."/>
            <person name="Malone G."/>
            <person name="Dellagostin O."/>
            <person name="de Oliveira A.C."/>
            <person name="Bevan M."/>
            <person name="Bancroft I."/>
            <person name="Minx P."/>
            <person name="Cordum H."/>
            <person name="Wilson R."/>
            <person name="Cheng Z."/>
            <person name="Jin W."/>
            <person name="Jiang J."/>
            <person name="Leong S.A."/>
            <person name="Iwama H."/>
            <person name="Gojobori T."/>
            <person name="Itoh T."/>
            <person name="Niimura Y."/>
            <person name="Fujii Y."/>
            <person name="Habara T."/>
            <person name="Sakai H."/>
            <person name="Sato Y."/>
            <person name="Wilson G."/>
            <person name="Kumar K."/>
            <person name="McCouch S."/>
            <person name="Juretic N."/>
            <person name="Hoen D."/>
            <person name="Wright S."/>
            <person name="Bruskiewich R."/>
            <person name="Bureau T."/>
            <person name="Miyao A."/>
            <person name="Hirochika H."/>
            <person name="Nishikawa T."/>
            <person name="Kadowaki K."/>
            <person name="Sugiura M."/>
            <person name="Burr B."/>
            <person name="Sasaki T."/>
        </authorList>
    </citation>
    <scope>NUCLEOTIDE SEQUENCE [LARGE SCALE GENOMIC DNA]</scope>
    <source>
        <strain evidence="3">cv. Nipponbare</strain>
    </source>
</reference>
<dbReference type="AlphaFoldDB" id="Q6ZBQ0"/>
<evidence type="ECO:0000313" key="3">
    <source>
        <dbReference type="Proteomes" id="UP000000763"/>
    </source>
</evidence>
<protein>
    <submittedName>
        <fullName evidence="2">Uncharacterized protein</fullName>
    </submittedName>
</protein>